<evidence type="ECO:0000313" key="2">
    <source>
        <dbReference type="EMBL" id="OIK06844.1"/>
    </source>
</evidence>
<feature type="compositionally biased region" description="Low complexity" evidence="1">
    <location>
        <begin position="146"/>
        <end position="156"/>
    </location>
</feature>
<dbReference type="AlphaFoldDB" id="A0A1S2QL70"/>
<keyword evidence="3" id="KW-1185">Reference proteome</keyword>
<comment type="caution">
    <text evidence="2">The sequence shown here is derived from an EMBL/GenBank/DDBJ whole genome shotgun (WGS) entry which is preliminary data.</text>
</comment>
<dbReference type="EMBL" id="MLYO01000012">
    <property type="protein sequence ID" value="OIK06844.1"/>
    <property type="molecule type" value="Genomic_DNA"/>
</dbReference>
<protein>
    <submittedName>
        <fullName evidence="2">Uncharacterized protein</fullName>
    </submittedName>
</protein>
<sequence>MPYMFGVPADLSVDGPAGKPRQPVVKRADNLLHYAKVRDQWERRSSGDGSKGERLYDWTFFAVQVKDESPADGFTHWLVLRRSLHPNRRGKDGQLEDGAGDLQAAGLRLSRQAGTRSAFTQVVARSTASPIRSRTFSLSRVFVSRSSAAPRAGVARRGPRRPCRSGPPP</sequence>
<accession>A0A1S2QL70</accession>
<reference evidence="2 3" key="1">
    <citation type="submission" date="2016-10" db="EMBL/GenBank/DDBJ databases">
        <title>Genome sequence of Streptomyces sp. MUSC 1.</title>
        <authorList>
            <person name="Lee L.-H."/>
            <person name="Ser H.-L."/>
            <person name="Law J.W.-F."/>
        </authorList>
    </citation>
    <scope>NUCLEOTIDE SEQUENCE [LARGE SCALE GENOMIC DNA]</scope>
    <source>
        <strain evidence="2 3">MUSC 1</strain>
    </source>
</reference>
<proteinExistence type="predicted"/>
<name>A0A1S2QL70_9ACTN</name>
<evidence type="ECO:0000256" key="1">
    <source>
        <dbReference type="SAM" id="MobiDB-lite"/>
    </source>
</evidence>
<gene>
    <name evidence="2" type="ORF">BIV23_04960</name>
</gene>
<dbReference type="Proteomes" id="UP000179642">
    <property type="component" value="Unassembled WGS sequence"/>
</dbReference>
<organism evidence="2 3">
    <name type="scientific">Streptomyces monashensis</name>
    <dbReference type="NCBI Taxonomy" id="1678012"/>
    <lineage>
        <taxon>Bacteria</taxon>
        <taxon>Bacillati</taxon>
        <taxon>Actinomycetota</taxon>
        <taxon>Actinomycetes</taxon>
        <taxon>Kitasatosporales</taxon>
        <taxon>Streptomycetaceae</taxon>
        <taxon>Streptomyces</taxon>
    </lineage>
</organism>
<feature type="region of interest" description="Disordered" evidence="1">
    <location>
        <begin position="146"/>
        <end position="169"/>
    </location>
</feature>
<evidence type="ECO:0000313" key="3">
    <source>
        <dbReference type="Proteomes" id="UP000179642"/>
    </source>
</evidence>